<dbReference type="STRING" id="667725.A0A0L0FJ25"/>
<dbReference type="Pfam" id="PF16589">
    <property type="entry name" value="BRCT_2"/>
    <property type="match status" value="1"/>
</dbReference>
<feature type="domain" description="BRCT" evidence="1">
    <location>
        <begin position="118"/>
        <end position="192"/>
    </location>
</feature>
<dbReference type="RefSeq" id="XP_014150662.1">
    <property type="nucleotide sequence ID" value="XM_014295187.1"/>
</dbReference>
<dbReference type="GO" id="GO:0000278">
    <property type="term" value="P:mitotic cell cycle"/>
    <property type="evidence" value="ECO:0007669"/>
    <property type="project" value="TreeGrafter"/>
</dbReference>
<dbReference type="InterPro" id="IPR036420">
    <property type="entry name" value="BRCT_dom_sf"/>
</dbReference>
<dbReference type="AlphaFoldDB" id="A0A0L0FJ25"/>
<dbReference type="SUPFAM" id="SSF52113">
    <property type="entry name" value="BRCT domain"/>
    <property type="match status" value="2"/>
</dbReference>
<dbReference type="eggNOG" id="KOG4362">
    <property type="taxonomic scope" value="Eukaryota"/>
</dbReference>
<dbReference type="InterPro" id="IPR001357">
    <property type="entry name" value="BRCT_dom"/>
</dbReference>
<dbReference type="Pfam" id="PF00533">
    <property type="entry name" value="BRCT"/>
    <property type="match status" value="1"/>
</dbReference>
<dbReference type="CDD" id="cd17751">
    <property type="entry name" value="BRCT_microcephalin_rpt3"/>
    <property type="match status" value="1"/>
</dbReference>
<sequence>ASYSPEALHRRVCCSCRDTDWIEQMVKKNNLDHRFDVTSRVTAQTTHVVAGAEPCRRTLNVLRAIAYGCWLVSKNWVFKSYVMGQWQLETEFELQEEYPAAIKERLERELCKAEGVPYQNTLFQDHRFCITPRRTVPPKEDLEELIIACSGQIVKEKSQSTVYVTTTERKPSAAASYHVVSAKWILDSIQKGMLEPFVEEEDDESQRRARRSPEL</sequence>
<dbReference type="GeneID" id="25911263"/>
<dbReference type="PROSITE" id="PS50172">
    <property type="entry name" value="BRCT"/>
    <property type="match status" value="2"/>
</dbReference>
<name>A0A0L0FJ25_9EUKA</name>
<gene>
    <name evidence="2" type="ORF">SARC_10759</name>
</gene>
<dbReference type="Proteomes" id="UP000054560">
    <property type="component" value="Unassembled WGS sequence"/>
</dbReference>
<feature type="non-terminal residue" evidence="2">
    <location>
        <position position="1"/>
    </location>
</feature>
<proteinExistence type="predicted"/>
<dbReference type="InterPro" id="IPR022047">
    <property type="entry name" value="Microcephalin-like"/>
</dbReference>
<dbReference type="Gene3D" id="3.40.50.10190">
    <property type="entry name" value="BRCT domain"/>
    <property type="match status" value="2"/>
</dbReference>
<dbReference type="PANTHER" id="PTHR14625:SF3">
    <property type="entry name" value="MICROCEPHALIN"/>
    <property type="match status" value="1"/>
</dbReference>
<evidence type="ECO:0000259" key="1">
    <source>
        <dbReference type="PROSITE" id="PS50172"/>
    </source>
</evidence>
<dbReference type="SMART" id="SM00292">
    <property type="entry name" value="BRCT"/>
    <property type="match status" value="2"/>
</dbReference>
<reference evidence="2 3" key="1">
    <citation type="submission" date="2011-02" db="EMBL/GenBank/DDBJ databases">
        <title>The Genome Sequence of Sphaeroforma arctica JP610.</title>
        <authorList>
            <consortium name="The Broad Institute Genome Sequencing Platform"/>
            <person name="Russ C."/>
            <person name="Cuomo C."/>
            <person name="Young S.K."/>
            <person name="Zeng Q."/>
            <person name="Gargeya S."/>
            <person name="Alvarado L."/>
            <person name="Berlin A."/>
            <person name="Chapman S.B."/>
            <person name="Chen Z."/>
            <person name="Freedman E."/>
            <person name="Gellesch M."/>
            <person name="Goldberg J."/>
            <person name="Griggs A."/>
            <person name="Gujja S."/>
            <person name="Heilman E."/>
            <person name="Heiman D."/>
            <person name="Howarth C."/>
            <person name="Mehta T."/>
            <person name="Neiman D."/>
            <person name="Pearson M."/>
            <person name="Roberts A."/>
            <person name="Saif S."/>
            <person name="Shea T."/>
            <person name="Shenoy N."/>
            <person name="Sisk P."/>
            <person name="Stolte C."/>
            <person name="Sykes S."/>
            <person name="White J."/>
            <person name="Yandava C."/>
            <person name="Burger G."/>
            <person name="Gray M.W."/>
            <person name="Holland P.W.H."/>
            <person name="King N."/>
            <person name="Lang F.B.F."/>
            <person name="Roger A.J."/>
            <person name="Ruiz-Trillo I."/>
            <person name="Haas B."/>
            <person name="Nusbaum C."/>
            <person name="Birren B."/>
        </authorList>
    </citation>
    <scope>NUCLEOTIDE SEQUENCE [LARGE SCALE GENOMIC DNA]</scope>
    <source>
        <strain evidence="2 3">JP610</strain>
    </source>
</reference>
<dbReference type="OrthoDB" id="2384350at2759"/>
<organism evidence="2 3">
    <name type="scientific">Sphaeroforma arctica JP610</name>
    <dbReference type="NCBI Taxonomy" id="667725"/>
    <lineage>
        <taxon>Eukaryota</taxon>
        <taxon>Ichthyosporea</taxon>
        <taxon>Ichthyophonida</taxon>
        <taxon>Sphaeroforma</taxon>
    </lineage>
</organism>
<feature type="domain" description="BRCT" evidence="1">
    <location>
        <begin position="37"/>
        <end position="94"/>
    </location>
</feature>
<evidence type="ECO:0000313" key="3">
    <source>
        <dbReference type="Proteomes" id="UP000054560"/>
    </source>
</evidence>
<evidence type="ECO:0000313" key="2">
    <source>
        <dbReference type="EMBL" id="KNC76760.1"/>
    </source>
</evidence>
<accession>A0A0L0FJ25</accession>
<protein>
    <recommendedName>
        <fullName evidence="1">BRCT domain-containing protein</fullName>
    </recommendedName>
</protein>
<dbReference type="EMBL" id="KQ242973">
    <property type="protein sequence ID" value="KNC76760.1"/>
    <property type="molecule type" value="Genomic_DNA"/>
</dbReference>
<keyword evidence="3" id="KW-1185">Reference proteome</keyword>
<dbReference type="PANTHER" id="PTHR14625">
    <property type="entry name" value="MICROCEPHALIN"/>
    <property type="match status" value="1"/>
</dbReference>